<gene>
    <name evidence="2" type="ORF">P7K49_031582</name>
</gene>
<dbReference type="Proteomes" id="UP001266305">
    <property type="component" value="Unassembled WGS sequence"/>
</dbReference>
<feature type="non-terminal residue" evidence="2">
    <location>
        <position position="74"/>
    </location>
</feature>
<name>A0ABQ9TZW9_SAGOE</name>
<dbReference type="EMBL" id="JASSZA010000017">
    <property type="protein sequence ID" value="KAK2090326.1"/>
    <property type="molecule type" value="Genomic_DNA"/>
</dbReference>
<keyword evidence="3" id="KW-1185">Reference proteome</keyword>
<comment type="caution">
    <text evidence="2">The sequence shown here is derived from an EMBL/GenBank/DDBJ whole genome shotgun (WGS) entry which is preliminary data.</text>
</comment>
<evidence type="ECO:0000256" key="1">
    <source>
        <dbReference type="SAM" id="MobiDB-lite"/>
    </source>
</evidence>
<feature type="region of interest" description="Disordered" evidence="1">
    <location>
        <begin position="1"/>
        <end position="74"/>
    </location>
</feature>
<proteinExistence type="predicted"/>
<organism evidence="2 3">
    <name type="scientific">Saguinus oedipus</name>
    <name type="common">Cotton-top tamarin</name>
    <name type="synonym">Oedipomidas oedipus</name>
    <dbReference type="NCBI Taxonomy" id="9490"/>
    <lineage>
        <taxon>Eukaryota</taxon>
        <taxon>Metazoa</taxon>
        <taxon>Chordata</taxon>
        <taxon>Craniata</taxon>
        <taxon>Vertebrata</taxon>
        <taxon>Euteleostomi</taxon>
        <taxon>Mammalia</taxon>
        <taxon>Eutheria</taxon>
        <taxon>Euarchontoglires</taxon>
        <taxon>Primates</taxon>
        <taxon>Haplorrhini</taxon>
        <taxon>Platyrrhini</taxon>
        <taxon>Cebidae</taxon>
        <taxon>Callitrichinae</taxon>
        <taxon>Saguinus</taxon>
    </lineage>
</organism>
<evidence type="ECO:0000313" key="2">
    <source>
        <dbReference type="EMBL" id="KAK2090326.1"/>
    </source>
</evidence>
<evidence type="ECO:0000313" key="3">
    <source>
        <dbReference type="Proteomes" id="UP001266305"/>
    </source>
</evidence>
<reference evidence="2 3" key="1">
    <citation type="submission" date="2023-05" db="EMBL/GenBank/DDBJ databases">
        <title>B98-5 Cell Line De Novo Hybrid Assembly: An Optical Mapping Approach.</title>
        <authorList>
            <person name="Kananen K."/>
            <person name="Auerbach J.A."/>
            <person name="Kautto E."/>
            <person name="Blachly J.S."/>
        </authorList>
    </citation>
    <scope>NUCLEOTIDE SEQUENCE [LARGE SCALE GENOMIC DNA]</scope>
    <source>
        <strain evidence="2">B95-8</strain>
        <tissue evidence="2">Cell line</tissue>
    </source>
</reference>
<protein>
    <submittedName>
        <fullName evidence="2">Uncharacterized protein</fullName>
    </submittedName>
</protein>
<accession>A0ABQ9TZW9</accession>
<feature type="compositionally biased region" description="Polar residues" evidence="1">
    <location>
        <begin position="17"/>
        <end position="29"/>
    </location>
</feature>
<sequence>MQPFGDLLSGGPVLATPISTPGVSTQTPGVSLMPHKKLVAPEEAAGVDPALDDFPKDPGEGLQPLDKSSQERAP</sequence>